<dbReference type="NCBIfam" id="TIGR01076">
    <property type="entry name" value="sortase_fam"/>
    <property type="match status" value="1"/>
</dbReference>
<sequence>MAQVSQIESELPSRASRRRERDRATRRRASIPARIAGVVGELLITAGIVVLGYVAWQVWWDSNAAVAVAQEHIQEFEREITPRVLESAELVTEGEPPTVERVAEGETFGVLIVPKWYEKTDNNMPIREGTTAAILDQAAAGHYTDSAMPGEVGNFALAGHRRTHGNSFRFINELEKGDQVIVETADTWFVYEVYDEQIVTPDQVDVVAPVPGDPGAEPTRRLLTLTTCHSLRLGEWGNDHRWIVHAELLGWMARANGTPDQVLETK</sequence>
<keyword evidence="6" id="KW-1185">Reference proteome</keyword>
<dbReference type="Gene3D" id="2.40.260.10">
    <property type="entry name" value="Sortase"/>
    <property type="match status" value="1"/>
</dbReference>
<protein>
    <submittedName>
        <fullName evidence="5">Sortase A</fullName>
    </submittedName>
</protein>
<dbReference type="AlphaFoldDB" id="A0A542ZWU2"/>
<comment type="caution">
    <text evidence="5">The sequence shown here is derived from an EMBL/GenBank/DDBJ whole genome shotgun (WGS) entry which is preliminary data.</text>
</comment>
<dbReference type="InterPro" id="IPR053465">
    <property type="entry name" value="Sortase_Class_E"/>
</dbReference>
<keyword evidence="4" id="KW-0472">Membrane</keyword>
<dbReference type="Proteomes" id="UP000315389">
    <property type="component" value="Unassembled WGS sequence"/>
</dbReference>
<dbReference type="InterPro" id="IPR042003">
    <property type="entry name" value="Sortase_E"/>
</dbReference>
<dbReference type="SUPFAM" id="SSF63817">
    <property type="entry name" value="Sortase"/>
    <property type="match status" value="1"/>
</dbReference>
<dbReference type="InterPro" id="IPR023365">
    <property type="entry name" value="Sortase_dom-sf"/>
</dbReference>
<keyword evidence="4" id="KW-1133">Transmembrane helix</keyword>
<dbReference type="CDD" id="cd05830">
    <property type="entry name" value="Sortase_E"/>
    <property type="match status" value="1"/>
</dbReference>
<feature type="active site" description="Proton donor/acceptor" evidence="2">
    <location>
        <position position="160"/>
    </location>
</feature>
<feature type="region of interest" description="Disordered" evidence="3">
    <location>
        <begin position="1"/>
        <end position="26"/>
    </location>
</feature>
<reference evidence="5 6" key="1">
    <citation type="submission" date="2019-06" db="EMBL/GenBank/DDBJ databases">
        <title>Sequencing the genomes of 1000 actinobacteria strains.</title>
        <authorList>
            <person name="Klenk H.-P."/>
        </authorList>
    </citation>
    <scope>NUCLEOTIDE SEQUENCE [LARGE SCALE GENOMIC DNA]</scope>
    <source>
        <strain evidence="5 6">DSM 4813</strain>
    </source>
</reference>
<dbReference type="OrthoDB" id="5242879at2"/>
<dbReference type="NCBIfam" id="NF033747">
    <property type="entry name" value="class_E_sortase"/>
    <property type="match status" value="1"/>
</dbReference>
<dbReference type="EMBL" id="VFOS01000001">
    <property type="protein sequence ID" value="TQL64818.1"/>
    <property type="molecule type" value="Genomic_DNA"/>
</dbReference>
<accession>A0A542ZWU2</accession>
<dbReference type="Pfam" id="PF04203">
    <property type="entry name" value="Sortase"/>
    <property type="match status" value="1"/>
</dbReference>
<feature type="compositionally biased region" description="Basic residues" evidence="3">
    <location>
        <begin position="15"/>
        <end position="26"/>
    </location>
</feature>
<evidence type="ECO:0000313" key="6">
    <source>
        <dbReference type="Proteomes" id="UP000315389"/>
    </source>
</evidence>
<evidence type="ECO:0000256" key="2">
    <source>
        <dbReference type="PIRSR" id="PIRSR605754-1"/>
    </source>
</evidence>
<evidence type="ECO:0000256" key="4">
    <source>
        <dbReference type="SAM" id="Phobius"/>
    </source>
</evidence>
<dbReference type="InterPro" id="IPR005754">
    <property type="entry name" value="Sortase"/>
</dbReference>
<gene>
    <name evidence="5" type="ORF">FB461_1341</name>
</gene>
<keyword evidence="4" id="KW-0812">Transmembrane</keyword>
<feature type="transmembrane region" description="Helical" evidence="4">
    <location>
        <begin position="35"/>
        <end position="56"/>
    </location>
</feature>
<evidence type="ECO:0000313" key="5">
    <source>
        <dbReference type="EMBL" id="TQL64818.1"/>
    </source>
</evidence>
<organism evidence="5 6">
    <name type="scientific">Rarobacter faecitabidus</name>
    <dbReference type="NCBI Taxonomy" id="13243"/>
    <lineage>
        <taxon>Bacteria</taxon>
        <taxon>Bacillati</taxon>
        <taxon>Actinomycetota</taxon>
        <taxon>Actinomycetes</taxon>
        <taxon>Micrococcales</taxon>
        <taxon>Rarobacteraceae</taxon>
        <taxon>Rarobacter</taxon>
    </lineage>
</organism>
<name>A0A542ZWU2_RARFA</name>
<evidence type="ECO:0000256" key="1">
    <source>
        <dbReference type="ARBA" id="ARBA00022801"/>
    </source>
</evidence>
<evidence type="ECO:0000256" key="3">
    <source>
        <dbReference type="SAM" id="MobiDB-lite"/>
    </source>
</evidence>
<dbReference type="GO" id="GO:0016787">
    <property type="term" value="F:hydrolase activity"/>
    <property type="evidence" value="ECO:0007669"/>
    <property type="project" value="UniProtKB-KW"/>
</dbReference>
<keyword evidence="1" id="KW-0378">Hydrolase</keyword>
<feature type="active site" description="Acyl-thioester intermediate" evidence="2">
    <location>
        <position position="228"/>
    </location>
</feature>
<proteinExistence type="predicted"/>